<dbReference type="GeneID" id="303675342"/>
<name>A0A381JTU6_9FLAO</name>
<reference evidence="3 5" key="2">
    <citation type="submission" date="2018-06" db="EMBL/GenBank/DDBJ databases">
        <authorList>
            <consortium name="Pathogen Informatics"/>
            <person name="Doyle S."/>
        </authorList>
    </citation>
    <scope>NUCLEOTIDE SEQUENCE [LARGE SCALE GENOMIC DNA]</scope>
    <source>
        <strain evidence="3 5">NCTC13560</strain>
    </source>
</reference>
<dbReference type="OrthoDB" id="1258521at2"/>
<evidence type="ECO:0000313" key="5">
    <source>
        <dbReference type="Proteomes" id="UP000255231"/>
    </source>
</evidence>
<sequence length="174" mass="20535">MNFNIKIFIIILISIAGILYVPLKLIFLKSNLISINGALTEVTKSFTRVPFYKFRIADYTNEFYNSGTGVLSNLKDDKKILYNKNDKHITFFVNKKDFLKLKKGKDIQYIGLQKKNVFIDIFYYYFSQFGKLPFFVFCILMMCLNAYAIYTFKLKIFEFLIVVYLFYGILILVL</sequence>
<dbReference type="EMBL" id="UFVS01000003">
    <property type="protein sequence ID" value="SUY54029.1"/>
    <property type="molecule type" value="Genomic_DNA"/>
</dbReference>
<dbReference type="AlphaFoldDB" id="A0A381JTU6"/>
<dbReference type="RefSeq" id="WP_076562784.1">
    <property type="nucleotide sequence ID" value="NZ_CP033929.1"/>
</dbReference>
<keyword evidence="1" id="KW-1133">Transmembrane helix</keyword>
<dbReference type="Proteomes" id="UP000185725">
    <property type="component" value="Unassembled WGS sequence"/>
</dbReference>
<evidence type="ECO:0000256" key="1">
    <source>
        <dbReference type="SAM" id="Phobius"/>
    </source>
</evidence>
<feature type="transmembrane region" description="Helical" evidence="1">
    <location>
        <begin position="132"/>
        <end position="150"/>
    </location>
</feature>
<protein>
    <submittedName>
        <fullName evidence="3">Uncharacterized protein</fullName>
    </submittedName>
</protein>
<proteinExistence type="predicted"/>
<evidence type="ECO:0000313" key="2">
    <source>
        <dbReference type="EMBL" id="SIR33058.1"/>
    </source>
</evidence>
<dbReference type="KEGG" id="cil:EG358_16690"/>
<evidence type="ECO:0000313" key="3">
    <source>
        <dbReference type="EMBL" id="SUY54029.1"/>
    </source>
</evidence>
<reference evidence="2 4" key="1">
    <citation type="submission" date="2017-01" db="EMBL/GenBank/DDBJ databases">
        <authorList>
            <person name="Varghese N."/>
            <person name="Submissions S."/>
        </authorList>
    </citation>
    <scope>NUCLEOTIDE SEQUENCE [LARGE SCALE GENOMIC DNA]</scope>
    <source>
        <strain evidence="2 4">ATCC 27950</strain>
    </source>
</reference>
<keyword evidence="4" id="KW-1185">Reference proteome</keyword>
<keyword evidence="1" id="KW-0472">Membrane</keyword>
<evidence type="ECO:0000313" key="4">
    <source>
        <dbReference type="Proteomes" id="UP000185725"/>
    </source>
</evidence>
<accession>A0A381JTU6</accession>
<dbReference type="Proteomes" id="UP000255231">
    <property type="component" value="Unassembled WGS sequence"/>
</dbReference>
<dbReference type="EMBL" id="FTMF01000018">
    <property type="protein sequence ID" value="SIR33058.1"/>
    <property type="molecule type" value="Genomic_DNA"/>
</dbReference>
<keyword evidence="1" id="KW-0812">Transmembrane</keyword>
<feature type="transmembrane region" description="Helical" evidence="1">
    <location>
        <begin position="156"/>
        <end position="173"/>
    </location>
</feature>
<gene>
    <name evidence="3" type="ORF">NCTC13560_03994</name>
    <name evidence="2" type="ORF">SAMN05421682_11836</name>
</gene>
<feature type="transmembrane region" description="Helical" evidence="1">
    <location>
        <begin position="6"/>
        <end position="27"/>
    </location>
</feature>
<organism evidence="3 5">
    <name type="scientific">Chryseobacterium indoltheticum</name>
    <dbReference type="NCBI Taxonomy" id="254"/>
    <lineage>
        <taxon>Bacteria</taxon>
        <taxon>Pseudomonadati</taxon>
        <taxon>Bacteroidota</taxon>
        <taxon>Flavobacteriia</taxon>
        <taxon>Flavobacteriales</taxon>
        <taxon>Weeksellaceae</taxon>
        <taxon>Chryseobacterium group</taxon>
        <taxon>Chryseobacterium</taxon>
    </lineage>
</organism>